<evidence type="ECO:0000313" key="3">
    <source>
        <dbReference type="EMBL" id="MCC2127131.1"/>
    </source>
</evidence>
<dbReference type="InterPro" id="IPR013693">
    <property type="entry name" value="SpoIID/LytB_N"/>
</dbReference>
<organism evidence="3 4">
    <name type="scientific">Hominiventricola filiformis</name>
    <dbReference type="NCBI Taxonomy" id="2885352"/>
    <lineage>
        <taxon>Bacteria</taxon>
        <taxon>Bacillati</taxon>
        <taxon>Bacillota</taxon>
        <taxon>Clostridia</taxon>
        <taxon>Lachnospirales</taxon>
        <taxon>Lachnospiraceae</taxon>
        <taxon>Hominiventricola</taxon>
    </lineage>
</organism>
<dbReference type="InterPro" id="IPR051922">
    <property type="entry name" value="Bact_Sporulation_Assoc"/>
</dbReference>
<dbReference type="NCBIfam" id="TIGR02669">
    <property type="entry name" value="SpoIID_LytB"/>
    <property type="match status" value="1"/>
</dbReference>
<name>A0AAE3DCU5_9FIRM</name>
<keyword evidence="4" id="KW-1185">Reference proteome</keyword>
<evidence type="ECO:0000256" key="1">
    <source>
        <dbReference type="SAM" id="MobiDB-lite"/>
    </source>
</evidence>
<feature type="region of interest" description="Disordered" evidence="1">
    <location>
        <begin position="31"/>
        <end position="53"/>
    </location>
</feature>
<protein>
    <submittedName>
        <fullName evidence="3">SpoIID/LytB domain-containing protein</fullName>
    </submittedName>
</protein>
<evidence type="ECO:0000259" key="2">
    <source>
        <dbReference type="Pfam" id="PF08486"/>
    </source>
</evidence>
<proteinExistence type="predicted"/>
<dbReference type="Proteomes" id="UP001198220">
    <property type="component" value="Unassembled WGS sequence"/>
</dbReference>
<dbReference type="GO" id="GO:0030435">
    <property type="term" value="P:sporulation resulting in formation of a cellular spore"/>
    <property type="evidence" value="ECO:0007669"/>
    <property type="project" value="InterPro"/>
</dbReference>
<evidence type="ECO:0000313" key="4">
    <source>
        <dbReference type="Proteomes" id="UP001198220"/>
    </source>
</evidence>
<gene>
    <name evidence="3" type="ORF">LKD36_13235</name>
</gene>
<comment type="caution">
    <text evidence="3">The sequence shown here is derived from an EMBL/GenBank/DDBJ whole genome shotgun (WGS) entry which is preliminary data.</text>
</comment>
<dbReference type="GO" id="GO:0030288">
    <property type="term" value="C:outer membrane-bounded periplasmic space"/>
    <property type="evidence" value="ECO:0007669"/>
    <property type="project" value="TreeGrafter"/>
</dbReference>
<dbReference type="PANTHER" id="PTHR30032">
    <property type="entry name" value="N-ACETYLMURAMOYL-L-ALANINE AMIDASE-RELATED"/>
    <property type="match status" value="1"/>
</dbReference>
<dbReference type="AlphaFoldDB" id="A0AAE3DCU5"/>
<sequence length="435" mass="49283">MSGKKWKGKLLLLICLTAWLLFLLIQDRTHDAEEPPSGNGEELILPEPGVPEQEETLSKIPSADACIRVLILNKSGGIYHETKEPDRKYPGTMQDYETENGWVIVNEVPLEEYLRRVVPSEMPSGYAEEALKAQAVCARTYAVWQMQEYAYPEYEAHVDDSVSFQVYNQVESQESTDQAVQETKGQIMLYEGRPVKAYYFATSCGVTTDEAIWEDADPTKTPYIEGRRTGNGSLKKSLTEETVFERFIRKKHAGDLEIAEPWYRWNCYLSLAQITDNVQKWLQVRSEKTKDGILVKNGDQWIKREDCDPGEIRSVSIEKRNTGGAALEMLMEGTKETLKIRYEYNIRMFLGAPEEKIYKNDGTVKEGSPLLPSGYFVLEPVQKDGKTVGYEVYGGGLGHGAGMSQNGARILAEQGESYESILHYFYKDIELAILE</sequence>
<dbReference type="InterPro" id="IPR013486">
    <property type="entry name" value="SpoIID/LytB"/>
</dbReference>
<dbReference type="RefSeq" id="WP_118769888.1">
    <property type="nucleotide sequence ID" value="NZ_JAJEPS010000015.1"/>
</dbReference>
<dbReference type="EMBL" id="JAJEPS010000015">
    <property type="protein sequence ID" value="MCC2127131.1"/>
    <property type="molecule type" value="Genomic_DNA"/>
</dbReference>
<feature type="domain" description="Sporulation stage II protein D amidase enhancer LytB N-terminal" evidence="2">
    <location>
        <begin position="99"/>
        <end position="190"/>
    </location>
</feature>
<reference evidence="3 4" key="1">
    <citation type="submission" date="2021-10" db="EMBL/GenBank/DDBJ databases">
        <title>Anaerobic single-cell dispensing facilitates the cultivation of human gut bacteria.</title>
        <authorList>
            <person name="Afrizal A."/>
        </authorList>
    </citation>
    <scope>NUCLEOTIDE SEQUENCE [LARGE SCALE GENOMIC DNA]</scope>
    <source>
        <strain evidence="3 4">CLA-AA-H276</strain>
    </source>
</reference>
<dbReference type="PANTHER" id="PTHR30032:SF4">
    <property type="entry name" value="AMIDASE ENHANCER"/>
    <property type="match status" value="1"/>
</dbReference>
<accession>A0AAE3DCU5</accession>
<dbReference type="Pfam" id="PF08486">
    <property type="entry name" value="SpoIID"/>
    <property type="match status" value="1"/>
</dbReference>